<feature type="transmembrane region" description="Helical" evidence="5">
    <location>
        <begin position="85"/>
        <end position="104"/>
    </location>
</feature>
<dbReference type="GO" id="GO:0016020">
    <property type="term" value="C:membrane"/>
    <property type="evidence" value="ECO:0007669"/>
    <property type="project" value="InterPro"/>
</dbReference>
<evidence type="ECO:0000313" key="8">
    <source>
        <dbReference type="Proteomes" id="UP000032702"/>
    </source>
</evidence>
<sequence length="572" mass="61246">MSLPPENPRPGLLACSQGLYQLRGLSSFLLGNRAHSRRVFWKSLDLLEYHCLTPMKEPSPPASLPMGNAYSAFLWQRWPRRLQQLSRMAVAGSGLLLLLDGPWVASATTGSVSTGLALVFLRFMGLLLAIGALLFRSLKSGPWVSLGCLALWMLASQASFYLAGTQRSMPHAALLLLCLLLTPLVLPLQTAGRIVFYSLVGVSHALMEFLLAPQDALVPRLMGIATLSVSTVAIALSLRSTLRALQRLFFLKLKIGSASRTLKTSRAQVNEATETLARLVETLQNSTLELSSDSARARMETERITQASEAVARMAQAASERAFGASSIVSQATGHTERIDAQMERVKGGMNSIGHAIGRTEGSLRELVNHARQIVSFTNTLQEFANQTDVLALNASLEAARAGEAGRSFAVVAREVRKLSEASKGSSVKINEVVRGIHEQLDSTLKGMGAIRQNTSQFENNFADARKTLESIRDIVTRIEQMMRSTMEDATAQAGATGAIFSGAAQLQGLVEAHAQMSAGVAVTADQLGHLADELRELLPKKEAGAAASSASQLPASTLASPPSPHSSKAVA</sequence>
<dbReference type="PANTHER" id="PTHR32089">
    <property type="entry name" value="METHYL-ACCEPTING CHEMOTAXIS PROTEIN MCPB"/>
    <property type="match status" value="1"/>
</dbReference>
<protein>
    <submittedName>
        <fullName evidence="7">Methyl-accepting chemotaxis protein (MCP) signaling domain</fullName>
    </submittedName>
</protein>
<feature type="domain" description="Methyl-accepting transducer" evidence="6">
    <location>
        <begin position="265"/>
        <end position="508"/>
    </location>
</feature>
<feature type="transmembrane region" description="Helical" evidence="5">
    <location>
        <begin position="142"/>
        <end position="163"/>
    </location>
</feature>
<dbReference type="PROSITE" id="PS50111">
    <property type="entry name" value="CHEMOTAXIS_TRANSDUC_2"/>
    <property type="match status" value="1"/>
</dbReference>
<gene>
    <name evidence="7" type="ORF">STIAU_1636</name>
</gene>
<feature type="coiled-coil region" evidence="3">
    <location>
        <begin position="262"/>
        <end position="289"/>
    </location>
</feature>
<dbReference type="AlphaFoldDB" id="Q08RZ0"/>
<reference evidence="7 8" key="1">
    <citation type="submission" date="2006-04" db="EMBL/GenBank/DDBJ databases">
        <authorList>
            <person name="Nierman W.C."/>
        </authorList>
    </citation>
    <scope>NUCLEOTIDE SEQUENCE [LARGE SCALE GENOMIC DNA]</scope>
    <source>
        <strain evidence="7 8">DW4/3-1</strain>
    </source>
</reference>
<evidence type="ECO:0000256" key="2">
    <source>
        <dbReference type="PROSITE-ProRule" id="PRU00284"/>
    </source>
</evidence>
<keyword evidence="5" id="KW-0472">Membrane</keyword>
<keyword evidence="1 2" id="KW-0807">Transducer</keyword>
<comment type="caution">
    <text evidence="7">The sequence shown here is derived from an EMBL/GenBank/DDBJ whole genome shotgun (WGS) entry which is preliminary data.</text>
</comment>
<keyword evidence="5" id="KW-1133">Transmembrane helix</keyword>
<evidence type="ECO:0000256" key="4">
    <source>
        <dbReference type="SAM" id="MobiDB-lite"/>
    </source>
</evidence>
<keyword evidence="3" id="KW-0175">Coiled coil</keyword>
<dbReference type="PANTHER" id="PTHR32089:SF112">
    <property type="entry name" value="LYSOZYME-LIKE PROTEIN-RELATED"/>
    <property type="match status" value="1"/>
</dbReference>
<feature type="transmembrane region" description="Helical" evidence="5">
    <location>
        <begin position="169"/>
        <end position="187"/>
    </location>
</feature>
<accession>Q08RZ0</accession>
<dbReference type="Proteomes" id="UP000032702">
    <property type="component" value="Unassembled WGS sequence"/>
</dbReference>
<dbReference type="SMART" id="SM00283">
    <property type="entry name" value="MA"/>
    <property type="match status" value="1"/>
</dbReference>
<proteinExistence type="predicted"/>
<dbReference type="PATRIC" id="fig|378806.16.peg.2126"/>
<dbReference type="InterPro" id="IPR004089">
    <property type="entry name" value="MCPsignal_dom"/>
</dbReference>
<dbReference type="SUPFAM" id="SSF58104">
    <property type="entry name" value="Methyl-accepting chemotaxis protein (MCP) signaling domain"/>
    <property type="match status" value="1"/>
</dbReference>
<evidence type="ECO:0000313" key="7">
    <source>
        <dbReference type="EMBL" id="EAU63249.1"/>
    </source>
</evidence>
<evidence type="ECO:0000256" key="3">
    <source>
        <dbReference type="SAM" id="Coils"/>
    </source>
</evidence>
<dbReference type="EMBL" id="AAMD01000174">
    <property type="protein sequence ID" value="EAU63249.1"/>
    <property type="molecule type" value="Genomic_DNA"/>
</dbReference>
<feature type="transmembrane region" description="Helical" evidence="5">
    <location>
        <begin position="218"/>
        <end position="238"/>
    </location>
</feature>
<organism evidence="7 8">
    <name type="scientific">Stigmatella aurantiaca (strain DW4/3-1)</name>
    <dbReference type="NCBI Taxonomy" id="378806"/>
    <lineage>
        <taxon>Bacteria</taxon>
        <taxon>Pseudomonadati</taxon>
        <taxon>Myxococcota</taxon>
        <taxon>Myxococcia</taxon>
        <taxon>Myxococcales</taxon>
        <taxon>Cystobacterineae</taxon>
        <taxon>Archangiaceae</taxon>
        <taxon>Stigmatella</taxon>
    </lineage>
</organism>
<dbReference type="Gene3D" id="1.10.287.950">
    <property type="entry name" value="Methyl-accepting chemotaxis protein"/>
    <property type="match status" value="1"/>
</dbReference>
<evidence type="ECO:0000259" key="6">
    <source>
        <dbReference type="PROSITE" id="PS50111"/>
    </source>
</evidence>
<feature type="region of interest" description="Disordered" evidence="4">
    <location>
        <begin position="542"/>
        <end position="572"/>
    </location>
</feature>
<feature type="compositionally biased region" description="Low complexity" evidence="4">
    <location>
        <begin position="545"/>
        <end position="561"/>
    </location>
</feature>
<evidence type="ECO:0000256" key="5">
    <source>
        <dbReference type="SAM" id="Phobius"/>
    </source>
</evidence>
<dbReference type="Pfam" id="PF00015">
    <property type="entry name" value="MCPsignal"/>
    <property type="match status" value="1"/>
</dbReference>
<name>Q08RZ0_STIAD</name>
<evidence type="ECO:0000256" key="1">
    <source>
        <dbReference type="ARBA" id="ARBA00023224"/>
    </source>
</evidence>
<keyword evidence="5" id="KW-0812">Transmembrane</keyword>
<feature type="transmembrane region" description="Helical" evidence="5">
    <location>
        <begin position="116"/>
        <end position="135"/>
    </location>
</feature>
<dbReference type="GO" id="GO:0007165">
    <property type="term" value="P:signal transduction"/>
    <property type="evidence" value="ECO:0007669"/>
    <property type="project" value="UniProtKB-KW"/>
</dbReference>